<dbReference type="Proteomes" id="UP001178461">
    <property type="component" value="Chromosome Z"/>
</dbReference>
<protein>
    <submittedName>
        <fullName evidence="2">Uncharacterized protein</fullName>
    </submittedName>
</protein>
<evidence type="ECO:0000313" key="2">
    <source>
        <dbReference type="EMBL" id="CAI5794389.1"/>
    </source>
</evidence>
<dbReference type="EMBL" id="OX395140">
    <property type="protein sequence ID" value="CAI5794389.1"/>
    <property type="molecule type" value="Genomic_DNA"/>
</dbReference>
<keyword evidence="3" id="KW-1185">Reference proteome</keyword>
<feature type="region of interest" description="Disordered" evidence="1">
    <location>
        <begin position="1"/>
        <end position="33"/>
    </location>
</feature>
<sequence length="76" mass="8871">MADFSEGLRRRRTLEPIPEGFQKSPPIRGKEDRRDLAINGIGDERFPPLTKAIRFLVMPFSTKNKQQEPKNRKYAE</sequence>
<feature type="non-terminal residue" evidence="2">
    <location>
        <position position="76"/>
    </location>
</feature>
<accession>A0AA35LDX8</accession>
<gene>
    <name evidence="2" type="ORF">PODLI_1B019719</name>
</gene>
<reference evidence="2" key="1">
    <citation type="submission" date="2022-12" db="EMBL/GenBank/DDBJ databases">
        <authorList>
            <person name="Alioto T."/>
            <person name="Alioto T."/>
            <person name="Gomez Garrido J."/>
        </authorList>
    </citation>
    <scope>NUCLEOTIDE SEQUENCE</scope>
</reference>
<name>A0AA35LDX8_9SAUR</name>
<dbReference type="AlphaFoldDB" id="A0AA35LDX8"/>
<evidence type="ECO:0000256" key="1">
    <source>
        <dbReference type="SAM" id="MobiDB-lite"/>
    </source>
</evidence>
<evidence type="ECO:0000313" key="3">
    <source>
        <dbReference type="Proteomes" id="UP001178461"/>
    </source>
</evidence>
<organism evidence="2 3">
    <name type="scientific">Podarcis lilfordi</name>
    <name type="common">Lilford's wall lizard</name>
    <dbReference type="NCBI Taxonomy" id="74358"/>
    <lineage>
        <taxon>Eukaryota</taxon>
        <taxon>Metazoa</taxon>
        <taxon>Chordata</taxon>
        <taxon>Craniata</taxon>
        <taxon>Vertebrata</taxon>
        <taxon>Euteleostomi</taxon>
        <taxon>Lepidosauria</taxon>
        <taxon>Squamata</taxon>
        <taxon>Bifurcata</taxon>
        <taxon>Unidentata</taxon>
        <taxon>Episquamata</taxon>
        <taxon>Laterata</taxon>
        <taxon>Lacertibaenia</taxon>
        <taxon>Lacertidae</taxon>
        <taxon>Podarcis</taxon>
    </lineage>
</organism>
<proteinExistence type="predicted"/>